<accession>A0A2P2PQ18</accession>
<name>A0A2P2PQ18_RHIMU</name>
<dbReference type="EMBL" id="GGEC01076320">
    <property type="protein sequence ID" value="MBX56804.1"/>
    <property type="molecule type" value="Transcribed_RNA"/>
</dbReference>
<reference evidence="1" key="1">
    <citation type="submission" date="2018-02" db="EMBL/GenBank/DDBJ databases">
        <title>Rhizophora mucronata_Transcriptome.</title>
        <authorList>
            <person name="Meera S.P."/>
            <person name="Sreeshan A."/>
            <person name="Augustine A."/>
        </authorList>
    </citation>
    <scope>NUCLEOTIDE SEQUENCE</scope>
    <source>
        <tissue evidence="1">Leaf</tissue>
    </source>
</reference>
<proteinExistence type="predicted"/>
<evidence type="ECO:0000313" key="1">
    <source>
        <dbReference type="EMBL" id="MBX56804.1"/>
    </source>
</evidence>
<protein>
    <submittedName>
        <fullName evidence="1">Uncharacterized protein</fullName>
    </submittedName>
</protein>
<sequence length="45" mass="5147">MLNQRRTHLLVQSHYFDLKVFNSLTNDLKEALGQTEDASSTFSCS</sequence>
<organism evidence="1">
    <name type="scientific">Rhizophora mucronata</name>
    <name type="common">Asiatic mangrove</name>
    <dbReference type="NCBI Taxonomy" id="61149"/>
    <lineage>
        <taxon>Eukaryota</taxon>
        <taxon>Viridiplantae</taxon>
        <taxon>Streptophyta</taxon>
        <taxon>Embryophyta</taxon>
        <taxon>Tracheophyta</taxon>
        <taxon>Spermatophyta</taxon>
        <taxon>Magnoliopsida</taxon>
        <taxon>eudicotyledons</taxon>
        <taxon>Gunneridae</taxon>
        <taxon>Pentapetalae</taxon>
        <taxon>rosids</taxon>
        <taxon>fabids</taxon>
        <taxon>Malpighiales</taxon>
        <taxon>Rhizophoraceae</taxon>
        <taxon>Rhizophora</taxon>
    </lineage>
</organism>
<dbReference type="AlphaFoldDB" id="A0A2P2PQ18"/>